<evidence type="ECO:0000256" key="1">
    <source>
        <dbReference type="SAM" id="SignalP"/>
    </source>
</evidence>
<comment type="caution">
    <text evidence="2">The sequence shown here is derived from an EMBL/GenBank/DDBJ whole genome shotgun (WGS) entry which is preliminary data.</text>
</comment>
<dbReference type="EMBL" id="QWDC01000002">
    <property type="protein sequence ID" value="RFZ92659.1"/>
    <property type="molecule type" value="Genomic_DNA"/>
</dbReference>
<keyword evidence="3" id="KW-1185">Reference proteome</keyword>
<feature type="signal peptide" evidence="1">
    <location>
        <begin position="1"/>
        <end position="28"/>
    </location>
</feature>
<proteinExistence type="predicted"/>
<organism evidence="2 3">
    <name type="scientific">Mucilaginibacter conchicola</name>
    <dbReference type="NCBI Taxonomy" id="2303333"/>
    <lineage>
        <taxon>Bacteria</taxon>
        <taxon>Pseudomonadati</taxon>
        <taxon>Bacteroidota</taxon>
        <taxon>Sphingobacteriia</taxon>
        <taxon>Sphingobacteriales</taxon>
        <taxon>Sphingobacteriaceae</taxon>
        <taxon>Mucilaginibacter</taxon>
    </lineage>
</organism>
<evidence type="ECO:0000313" key="2">
    <source>
        <dbReference type="EMBL" id="RFZ92659.1"/>
    </source>
</evidence>
<feature type="chain" id="PRO_5016893777" evidence="1">
    <location>
        <begin position="29"/>
        <end position="333"/>
    </location>
</feature>
<name>A0A372NVB2_9SPHI</name>
<reference evidence="2 3" key="1">
    <citation type="submission" date="2018-08" db="EMBL/GenBank/DDBJ databases">
        <title>Mucilaginibacter sp. MYSH2.</title>
        <authorList>
            <person name="Seo T."/>
        </authorList>
    </citation>
    <scope>NUCLEOTIDE SEQUENCE [LARGE SCALE GENOMIC DNA]</scope>
    <source>
        <strain evidence="2 3">MYSH2</strain>
    </source>
</reference>
<protein>
    <submittedName>
        <fullName evidence="2">Uncharacterized protein</fullName>
    </submittedName>
</protein>
<dbReference type="OrthoDB" id="977150at2"/>
<dbReference type="Proteomes" id="UP000264217">
    <property type="component" value="Unassembled WGS sequence"/>
</dbReference>
<keyword evidence="1" id="KW-0732">Signal</keyword>
<evidence type="ECO:0000313" key="3">
    <source>
        <dbReference type="Proteomes" id="UP000264217"/>
    </source>
</evidence>
<accession>A0A372NVB2</accession>
<gene>
    <name evidence="2" type="ORF">D0C36_14705</name>
</gene>
<sequence length="333" mass="37652">MLKHLRTYLYSVLIAILALAFPYQKAVAAGTDTGRVTLPVDSSKVATRILNRDFNNIYIQNLSPAFLGQEFFQPNKTLLVGDVNTHFVLLSSPRSRLFVDVSARVKVRLLKEYGNPVKSPSYMPGLNLYYRLNNDAYHPQYISASYTHHSNGIRGPSLNTDGSVNVDSGKFSTDFIQVNYTLGKRTDKPNTILNQFGTLGIEMHRSLFDDGGGASLGLPGHYGFVRVNGTYIHNLAKRYQDDIDPNKSDFRNWQRLQFDFTYIAGKTGYAATDLGKRLNASLKYYYQFPFMHNAAFLVGAGYRGQDDYNIYFQDNYFYMQLGIASGLNFLFSK</sequence>
<dbReference type="RefSeq" id="WP_117392368.1">
    <property type="nucleotide sequence ID" value="NZ_QWDC01000002.1"/>
</dbReference>
<dbReference type="AlphaFoldDB" id="A0A372NVB2"/>